<dbReference type="EMBL" id="CP090170">
    <property type="protein sequence ID" value="UJO21133.1"/>
    <property type="molecule type" value="Genomic_DNA"/>
</dbReference>
<keyword evidence="3" id="KW-1185">Reference proteome</keyword>
<protein>
    <submittedName>
        <fullName evidence="2">Uncharacterized protein</fullName>
    </submittedName>
</protein>
<reference evidence="2" key="2">
    <citation type="journal article" date="2022" name="Microb. Genom.">
        <title>A chromosome-scale genome assembly of the tomato pathogen Cladosporium fulvum reveals a compartmentalized genome architecture and the presence of a dispensable chromosome.</title>
        <authorList>
            <person name="Zaccaron A.Z."/>
            <person name="Chen L.H."/>
            <person name="Samaras A."/>
            <person name="Stergiopoulos I."/>
        </authorList>
    </citation>
    <scope>NUCLEOTIDE SEQUENCE</scope>
    <source>
        <strain evidence="2">Race5_Kim</strain>
    </source>
</reference>
<organism evidence="2 3">
    <name type="scientific">Passalora fulva</name>
    <name type="common">Tomato leaf mold</name>
    <name type="synonym">Cladosporium fulvum</name>
    <dbReference type="NCBI Taxonomy" id="5499"/>
    <lineage>
        <taxon>Eukaryota</taxon>
        <taxon>Fungi</taxon>
        <taxon>Dikarya</taxon>
        <taxon>Ascomycota</taxon>
        <taxon>Pezizomycotina</taxon>
        <taxon>Dothideomycetes</taxon>
        <taxon>Dothideomycetidae</taxon>
        <taxon>Mycosphaerellales</taxon>
        <taxon>Mycosphaerellaceae</taxon>
        <taxon>Fulvia</taxon>
    </lineage>
</organism>
<dbReference type="KEGG" id="ffu:CLAFUR5_11612"/>
<proteinExistence type="predicted"/>
<dbReference type="OrthoDB" id="5226159at2759"/>
<dbReference type="AlphaFoldDB" id="A0A9Q8PES5"/>
<dbReference type="RefSeq" id="XP_047765499.1">
    <property type="nucleotide sequence ID" value="XM_047910760.1"/>
</dbReference>
<evidence type="ECO:0000256" key="1">
    <source>
        <dbReference type="SAM" id="MobiDB-lite"/>
    </source>
</evidence>
<feature type="compositionally biased region" description="Basic and acidic residues" evidence="1">
    <location>
        <begin position="192"/>
        <end position="205"/>
    </location>
</feature>
<evidence type="ECO:0000313" key="3">
    <source>
        <dbReference type="Proteomes" id="UP000756132"/>
    </source>
</evidence>
<dbReference type="GeneID" id="71991490"/>
<sequence>MSTSTTTDQQQQQSSKPSFWKSMFLCCGSSDASDDEDEYPRKPLQISSPTNFRRHEINIIGLDPELQDRYRRKQQEDAIAMFNDLRPLQSSPSSQFAERPATATRLTYEQFTQPRAAPSRLSLSAGQRVVSHARKLSETLTGSRKHSAGGGLVGEEDVEMRRLMEGSRTDVSGVAPPSDVGGIKRGQARGYKMSEESLDSRDDSAKGGIGKF</sequence>
<name>A0A9Q8PES5_PASFU</name>
<feature type="region of interest" description="Disordered" evidence="1">
    <location>
        <begin position="135"/>
        <end position="212"/>
    </location>
</feature>
<reference evidence="2" key="1">
    <citation type="submission" date="2021-12" db="EMBL/GenBank/DDBJ databases">
        <authorList>
            <person name="Zaccaron A."/>
            <person name="Stergiopoulos I."/>
        </authorList>
    </citation>
    <scope>NUCLEOTIDE SEQUENCE</scope>
    <source>
        <strain evidence="2">Race5_Kim</strain>
    </source>
</reference>
<evidence type="ECO:0000313" key="2">
    <source>
        <dbReference type="EMBL" id="UJO21133.1"/>
    </source>
</evidence>
<dbReference type="OMA" id="RAGENTM"/>
<gene>
    <name evidence="2" type="ORF">CLAFUR5_11612</name>
</gene>
<feature type="compositionally biased region" description="Basic and acidic residues" evidence="1">
    <location>
        <begin position="159"/>
        <end position="168"/>
    </location>
</feature>
<accession>A0A9Q8PES5</accession>
<dbReference type="Proteomes" id="UP000756132">
    <property type="component" value="Chromosome 8"/>
</dbReference>